<keyword evidence="4 8" id="KW-0547">Nucleotide-binding</keyword>
<evidence type="ECO:0000256" key="2">
    <source>
        <dbReference type="ARBA" id="ARBA00022573"/>
    </source>
</evidence>
<comment type="function">
    <text evidence="8">Catalyzes the ATP-dependent amidation of the two carboxylate groups at positions a and c of cobyrinate, using either L-glutamine or ammonia as the nitrogen source.</text>
</comment>
<dbReference type="InterPro" id="IPR002586">
    <property type="entry name" value="CobQ/CobB/MinD/ParA_Nub-bd_dom"/>
</dbReference>
<evidence type="ECO:0000313" key="11">
    <source>
        <dbReference type="EMBL" id="ACF45093.1"/>
    </source>
</evidence>
<dbReference type="KEGG" id="paa:Paes_0027"/>
<keyword evidence="3 8" id="KW-0436">Ligase</keyword>
<evidence type="ECO:0000256" key="1">
    <source>
        <dbReference type="ARBA" id="ARBA00001946"/>
    </source>
</evidence>
<keyword evidence="2 8" id="KW-0169">Cobalamin biosynthesis</keyword>
<comment type="similarity">
    <text evidence="8">Belongs to the CobB/CbiA family.</text>
</comment>
<evidence type="ECO:0000259" key="10">
    <source>
        <dbReference type="Pfam" id="PF07685"/>
    </source>
</evidence>
<protein>
    <recommendedName>
        <fullName evidence="8">Cobyrinate a,c-diamide synthase</fullName>
        <ecNumber evidence="8">6.3.5.11</ecNumber>
    </recommendedName>
    <alternativeName>
        <fullName evidence="8">Cobyrinic acid a,c-diamide synthetase</fullName>
    </alternativeName>
</protein>
<evidence type="ECO:0000256" key="8">
    <source>
        <dbReference type="HAMAP-Rule" id="MF_00027"/>
    </source>
</evidence>
<dbReference type="SUPFAM" id="SSF52317">
    <property type="entry name" value="Class I glutamine amidotransferase-like"/>
    <property type="match status" value="1"/>
</dbReference>
<feature type="domain" description="CobQ/CobB/MinD/ParA nucleotide binding" evidence="9">
    <location>
        <begin position="14"/>
        <end position="190"/>
    </location>
</feature>
<evidence type="ECO:0000256" key="4">
    <source>
        <dbReference type="ARBA" id="ARBA00022741"/>
    </source>
</evidence>
<feature type="active site" description="Nucleophile" evidence="8">
    <location>
        <position position="336"/>
    </location>
</feature>
<dbReference type="InterPro" id="IPR029062">
    <property type="entry name" value="Class_I_gatase-like"/>
</dbReference>
<feature type="domain" description="CobB/CobQ-like glutamine amidotransferase" evidence="10">
    <location>
        <begin position="255"/>
        <end position="445"/>
    </location>
</feature>
<dbReference type="PROSITE" id="PS51274">
    <property type="entry name" value="GATASE_COBBQ"/>
    <property type="match status" value="1"/>
</dbReference>
<dbReference type="HAMAP" id="MF_00027">
    <property type="entry name" value="CobB_CbiA"/>
    <property type="match status" value="1"/>
</dbReference>
<dbReference type="AlphaFoldDB" id="B4S961"/>
<keyword evidence="12" id="KW-1185">Reference proteome</keyword>
<dbReference type="EC" id="6.3.5.11" evidence="8"/>
<evidence type="ECO:0000313" key="12">
    <source>
        <dbReference type="Proteomes" id="UP000002725"/>
    </source>
</evidence>
<evidence type="ECO:0000256" key="3">
    <source>
        <dbReference type="ARBA" id="ARBA00022598"/>
    </source>
</evidence>
<dbReference type="Gene3D" id="3.40.50.300">
    <property type="entry name" value="P-loop containing nucleotide triphosphate hydrolases"/>
    <property type="match status" value="1"/>
</dbReference>
<dbReference type="Proteomes" id="UP000002725">
    <property type="component" value="Chromosome"/>
</dbReference>
<evidence type="ECO:0000256" key="5">
    <source>
        <dbReference type="ARBA" id="ARBA00022840"/>
    </source>
</evidence>
<comment type="domain">
    <text evidence="8">Comprises of two domains. The C-terminal domain contains the binding site for glutamine and catalyzes the hydrolysis of this substrate to glutamate and ammonia. The N-terminal domain is anticipated to bind ATP and cobyrinate and catalyzes the ultimate synthesis of the diamide product. The ammonia produced via the glutaminase domain is probably translocated to the adjacent domain via a molecular tunnel, where it reacts with an activated intermediate.</text>
</comment>
<dbReference type="InterPro" id="IPR027417">
    <property type="entry name" value="P-loop_NTPase"/>
</dbReference>
<dbReference type="InterPro" id="IPR011698">
    <property type="entry name" value="GATase_3"/>
</dbReference>
<organism evidence="11 12">
    <name type="scientific">Prosthecochloris aestuarii (strain DSM 271 / SK 413)</name>
    <dbReference type="NCBI Taxonomy" id="290512"/>
    <lineage>
        <taxon>Bacteria</taxon>
        <taxon>Pseudomonadati</taxon>
        <taxon>Chlorobiota</taxon>
        <taxon>Chlorobiia</taxon>
        <taxon>Chlorobiales</taxon>
        <taxon>Chlorobiaceae</taxon>
        <taxon>Prosthecochloris</taxon>
    </lineage>
</organism>
<dbReference type="Gene3D" id="3.40.50.880">
    <property type="match status" value="1"/>
</dbReference>
<sequence length="464" mass="50514">MQTVPIPRLMISAPSKSSGKTTVSLGLLRYFSSRGRHIRSFKKGPDYIDPMWHRLASGTECWNLDPWIMGDDLCFESFVRNGAKGDGALSLIEGNHGLHDGMSLDGSDSSAGLAGLLDAPVLLVVDSSAMNRGVAAMVLGMQMMPPGPSIAGVILNKVRAPRQADKQQKAVEAFCRIPVLGAIPADKDLIVPERQLGLTTVDETEGADSFIEGAAERVARYCDMAAIESIFHRASQLAPGTLSRHPAAREKRCVIGVFRDPAFCFYYPENLDALRQNGAELVFIDSLKQTTLPDVDGLYLGGGFPESFLGQLSDNLGLISAVRERVRSGIPLYAECGGLIYLSRSASLEGKRYPLAGLLPFDIGFQSRPVGHGYLDLKSAVESPWFSNGERIRAHEFHYARPVTSVEDLSCQFDVSRGYGITGARDGLFHRNLFASFAHLHAAAHPRWAVKFTDLAVRYRSTVG</sequence>
<dbReference type="STRING" id="290512.Paes_0027"/>
<gene>
    <name evidence="8" type="primary">cbiA</name>
    <name evidence="11" type="ordered locus">Paes_0027</name>
</gene>
<dbReference type="RefSeq" id="WP_012504630.1">
    <property type="nucleotide sequence ID" value="NC_011059.1"/>
</dbReference>
<dbReference type="GO" id="GO:0005524">
    <property type="term" value="F:ATP binding"/>
    <property type="evidence" value="ECO:0007669"/>
    <property type="project" value="UniProtKB-UniRule"/>
</dbReference>
<feature type="site" description="Increases nucleophilicity of active site Cys" evidence="8">
    <location>
        <position position="439"/>
    </location>
</feature>
<name>B4S961_PROA2</name>
<dbReference type="NCBIfam" id="TIGR00379">
    <property type="entry name" value="cobB"/>
    <property type="match status" value="1"/>
</dbReference>
<dbReference type="Pfam" id="PF07685">
    <property type="entry name" value="GATase_3"/>
    <property type="match status" value="1"/>
</dbReference>
<dbReference type="NCBIfam" id="NF002204">
    <property type="entry name" value="PRK01077.1"/>
    <property type="match status" value="1"/>
</dbReference>
<keyword evidence="6 8" id="KW-0460">Magnesium</keyword>
<keyword evidence="5 8" id="KW-0067">ATP-binding</keyword>
<dbReference type="Pfam" id="PF01656">
    <property type="entry name" value="CbiA"/>
    <property type="match status" value="1"/>
</dbReference>
<accession>B4S961</accession>
<dbReference type="GO" id="GO:0009236">
    <property type="term" value="P:cobalamin biosynthetic process"/>
    <property type="evidence" value="ECO:0007669"/>
    <property type="project" value="UniProtKB-UniRule"/>
</dbReference>
<dbReference type="CDD" id="cd05388">
    <property type="entry name" value="CobB_N"/>
    <property type="match status" value="1"/>
</dbReference>
<reference evidence="11" key="1">
    <citation type="submission" date="2008-06" db="EMBL/GenBank/DDBJ databases">
        <title>Complete sequence of chromosome of Prosthecochloris aestuarii DSM 271.</title>
        <authorList>
            <consortium name="US DOE Joint Genome Institute"/>
            <person name="Lucas S."/>
            <person name="Copeland A."/>
            <person name="Lapidus A."/>
            <person name="Glavina del Rio T."/>
            <person name="Dalin E."/>
            <person name="Tice H."/>
            <person name="Bruce D."/>
            <person name="Goodwin L."/>
            <person name="Pitluck S."/>
            <person name="Schmutz J."/>
            <person name="Larimer F."/>
            <person name="Land M."/>
            <person name="Hauser L."/>
            <person name="Kyrpides N."/>
            <person name="Anderson I."/>
            <person name="Liu Z."/>
            <person name="Li T."/>
            <person name="Zhao F."/>
            <person name="Overmann J."/>
            <person name="Bryant D.A."/>
            <person name="Richardson P."/>
        </authorList>
    </citation>
    <scope>NUCLEOTIDE SEQUENCE [LARGE SCALE GENOMIC DNA]</scope>
    <source>
        <strain evidence="11">DSM 271</strain>
    </source>
</reference>
<dbReference type="PANTHER" id="PTHR43873">
    <property type="entry name" value="COBYRINATE A,C-DIAMIDE SYNTHASE"/>
    <property type="match status" value="1"/>
</dbReference>
<evidence type="ECO:0000256" key="7">
    <source>
        <dbReference type="ARBA" id="ARBA00022962"/>
    </source>
</evidence>
<comment type="cofactor">
    <cofactor evidence="1 8">
        <name>Mg(2+)</name>
        <dbReference type="ChEBI" id="CHEBI:18420"/>
    </cofactor>
</comment>
<dbReference type="GO" id="GO:0042242">
    <property type="term" value="F:cobyrinic acid a,c-diamide synthase activity"/>
    <property type="evidence" value="ECO:0007669"/>
    <property type="project" value="UniProtKB-UniRule"/>
</dbReference>
<proteinExistence type="inferred from homology"/>
<comment type="catalytic activity">
    <reaction evidence="8">
        <text>cob(II)yrinate + 2 L-glutamine + 2 ATP + 2 H2O = cob(II)yrinate a,c diamide + 2 L-glutamate + 2 ADP + 2 phosphate + 2 H(+)</text>
        <dbReference type="Rhea" id="RHEA:26289"/>
        <dbReference type="ChEBI" id="CHEBI:15377"/>
        <dbReference type="ChEBI" id="CHEBI:15378"/>
        <dbReference type="ChEBI" id="CHEBI:29985"/>
        <dbReference type="ChEBI" id="CHEBI:30616"/>
        <dbReference type="ChEBI" id="CHEBI:43474"/>
        <dbReference type="ChEBI" id="CHEBI:58359"/>
        <dbReference type="ChEBI" id="CHEBI:58537"/>
        <dbReference type="ChEBI" id="CHEBI:58894"/>
        <dbReference type="ChEBI" id="CHEBI:456216"/>
        <dbReference type="EC" id="6.3.5.11"/>
    </reaction>
</comment>
<dbReference type="CDD" id="cd03130">
    <property type="entry name" value="GATase1_CobB"/>
    <property type="match status" value="1"/>
</dbReference>
<dbReference type="eggNOG" id="COG1797">
    <property type="taxonomic scope" value="Bacteria"/>
</dbReference>
<comment type="miscellaneous">
    <text evidence="8">The a and c carboxylates of cobyrinate are activated for nucleophilic attack via formation of a phosphorylated intermediate by ATP. CbiA catalyzes first the amidation of the c-carboxylate, and then that of the a-carboxylate.</text>
</comment>
<dbReference type="SUPFAM" id="SSF52540">
    <property type="entry name" value="P-loop containing nucleoside triphosphate hydrolases"/>
    <property type="match status" value="1"/>
</dbReference>
<dbReference type="UniPathway" id="UPA00148">
    <property type="reaction ID" value="UER00231"/>
</dbReference>
<dbReference type="HOGENOM" id="CLU_022752_2_1_10"/>
<dbReference type="PANTHER" id="PTHR43873:SF1">
    <property type="entry name" value="COBYRINATE A,C-DIAMIDE SYNTHASE"/>
    <property type="match status" value="1"/>
</dbReference>
<keyword evidence="7 8" id="KW-0315">Glutamine amidotransferase</keyword>
<evidence type="ECO:0000259" key="9">
    <source>
        <dbReference type="Pfam" id="PF01656"/>
    </source>
</evidence>
<comment type="pathway">
    <text evidence="8">Cofactor biosynthesis; adenosylcobalamin biosynthesis; cob(II)yrinate a,c-diamide from sirohydrochlorin (anaerobic route): step 10/10.</text>
</comment>
<evidence type="ECO:0000256" key="6">
    <source>
        <dbReference type="ARBA" id="ARBA00022842"/>
    </source>
</evidence>
<dbReference type="InterPro" id="IPR004484">
    <property type="entry name" value="CbiA/CobB_synth"/>
</dbReference>
<dbReference type="EMBL" id="CP001108">
    <property type="protein sequence ID" value="ACF45093.1"/>
    <property type="molecule type" value="Genomic_DNA"/>
</dbReference>